<evidence type="ECO:0008006" key="7">
    <source>
        <dbReference type="Google" id="ProtNLM"/>
    </source>
</evidence>
<keyword evidence="6" id="KW-1185">Reference proteome</keyword>
<dbReference type="EnsemblMetazoa" id="HelroT193072">
    <property type="protein sequence ID" value="HelroP193072"/>
    <property type="gene ID" value="HelroG193072"/>
</dbReference>
<feature type="region of interest" description="Disordered" evidence="1">
    <location>
        <begin position="65"/>
        <end position="106"/>
    </location>
</feature>
<feature type="compositionally biased region" description="Low complexity" evidence="1">
    <location>
        <begin position="70"/>
        <end position="106"/>
    </location>
</feature>
<feature type="chain" id="PRO_5010980974" description="C-type lectin domain-containing protein" evidence="3">
    <location>
        <begin position="26"/>
        <end position="390"/>
    </location>
</feature>
<dbReference type="Proteomes" id="UP000015101">
    <property type="component" value="Unassembled WGS sequence"/>
</dbReference>
<reference evidence="5" key="3">
    <citation type="submission" date="2015-06" db="UniProtKB">
        <authorList>
            <consortium name="EnsemblMetazoa"/>
        </authorList>
    </citation>
    <scope>IDENTIFICATION</scope>
</reference>
<keyword evidence="3" id="KW-0732">Signal</keyword>
<dbReference type="GeneID" id="20212511"/>
<reference evidence="6" key="1">
    <citation type="submission" date="2012-12" db="EMBL/GenBank/DDBJ databases">
        <authorList>
            <person name="Hellsten U."/>
            <person name="Grimwood J."/>
            <person name="Chapman J.A."/>
            <person name="Shapiro H."/>
            <person name="Aerts A."/>
            <person name="Otillar R.P."/>
            <person name="Terry A.Y."/>
            <person name="Boore J.L."/>
            <person name="Simakov O."/>
            <person name="Marletaz F."/>
            <person name="Cho S.-J."/>
            <person name="Edsinger-Gonzales E."/>
            <person name="Havlak P."/>
            <person name="Kuo D.-H."/>
            <person name="Larsson T."/>
            <person name="Lv J."/>
            <person name="Arendt D."/>
            <person name="Savage R."/>
            <person name="Osoegawa K."/>
            <person name="de Jong P."/>
            <person name="Lindberg D.R."/>
            <person name="Seaver E.C."/>
            <person name="Weisblat D.A."/>
            <person name="Putnam N.H."/>
            <person name="Grigoriev I.V."/>
            <person name="Rokhsar D.S."/>
        </authorList>
    </citation>
    <scope>NUCLEOTIDE SEQUENCE</scope>
</reference>
<dbReference type="PANTHER" id="PTHR36911:SF1">
    <property type="entry name" value="LIM ZINC-BINDING DOMAIN-CONTAINING PROTEIN"/>
    <property type="match status" value="1"/>
</dbReference>
<dbReference type="PANTHER" id="PTHR36911">
    <property type="entry name" value="LIM ZINC-BINDING DOMAIN-CONTAINING PROTEIN-RELATED"/>
    <property type="match status" value="1"/>
</dbReference>
<dbReference type="AlphaFoldDB" id="T1FUL5"/>
<gene>
    <name evidence="5" type="primary">20212511</name>
    <name evidence="4" type="ORF">HELRODRAFT_193072</name>
</gene>
<dbReference type="InParanoid" id="T1FUL5"/>
<feature type="transmembrane region" description="Helical" evidence="2">
    <location>
        <begin position="339"/>
        <end position="363"/>
    </location>
</feature>
<evidence type="ECO:0000313" key="6">
    <source>
        <dbReference type="Proteomes" id="UP000015101"/>
    </source>
</evidence>
<reference evidence="4 6" key="2">
    <citation type="journal article" date="2013" name="Nature">
        <title>Insights into bilaterian evolution from three spiralian genomes.</title>
        <authorList>
            <person name="Simakov O."/>
            <person name="Marletaz F."/>
            <person name="Cho S.J."/>
            <person name="Edsinger-Gonzales E."/>
            <person name="Havlak P."/>
            <person name="Hellsten U."/>
            <person name="Kuo D.H."/>
            <person name="Larsson T."/>
            <person name="Lv J."/>
            <person name="Arendt D."/>
            <person name="Savage R."/>
            <person name="Osoegawa K."/>
            <person name="de Jong P."/>
            <person name="Grimwood J."/>
            <person name="Chapman J.A."/>
            <person name="Shapiro H."/>
            <person name="Aerts A."/>
            <person name="Otillar R.P."/>
            <person name="Terry A.Y."/>
            <person name="Boore J.L."/>
            <person name="Grigoriev I.V."/>
            <person name="Lindberg D.R."/>
            <person name="Seaver E.C."/>
            <person name="Weisblat D.A."/>
            <person name="Putnam N.H."/>
            <person name="Rokhsar D.S."/>
        </authorList>
    </citation>
    <scope>NUCLEOTIDE SEQUENCE</scope>
</reference>
<keyword evidence="2" id="KW-1133">Transmembrane helix</keyword>
<dbReference type="EMBL" id="AMQM01006006">
    <property type="status" value="NOT_ANNOTATED_CDS"/>
    <property type="molecule type" value="Genomic_DNA"/>
</dbReference>
<dbReference type="KEGG" id="hro:HELRODRAFT_193072"/>
<evidence type="ECO:0000256" key="3">
    <source>
        <dbReference type="SAM" id="SignalP"/>
    </source>
</evidence>
<name>T1FUL5_HELRO</name>
<keyword evidence="2" id="KW-0472">Membrane</keyword>
<dbReference type="CTD" id="20212511"/>
<keyword evidence="2" id="KW-0812">Transmembrane</keyword>
<dbReference type="GO" id="GO:0005730">
    <property type="term" value="C:nucleolus"/>
    <property type="evidence" value="ECO:0000318"/>
    <property type="project" value="GO_Central"/>
</dbReference>
<dbReference type="HOGENOM" id="CLU_708405_0_0_1"/>
<dbReference type="EMBL" id="KB097222">
    <property type="protein sequence ID" value="ESN98058.1"/>
    <property type="molecule type" value="Genomic_DNA"/>
</dbReference>
<evidence type="ECO:0000313" key="4">
    <source>
        <dbReference type="EMBL" id="ESN98058.1"/>
    </source>
</evidence>
<evidence type="ECO:0000256" key="2">
    <source>
        <dbReference type="SAM" id="Phobius"/>
    </source>
</evidence>
<organism evidence="5 6">
    <name type="scientific">Helobdella robusta</name>
    <name type="common">Californian leech</name>
    <dbReference type="NCBI Taxonomy" id="6412"/>
    <lineage>
        <taxon>Eukaryota</taxon>
        <taxon>Metazoa</taxon>
        <taxon>Spiralia</taxon>
        <taxon>Lophotrochozoa</taxon>
        <taxon>Annelida</taxon>
        <taxon>Clitellata</taxon>
        <taxon>Hirudinea</taxon>
        <taxon>Rhynchobdellida</taxon>
        <taxon>Glossiphoniidae</taxon>
        <taxon>Helobdella</taxon>
    </lineage>
</organism>
<dbReference type="GO" id="GO:0005654">
    <property type="term" value="C:nucleoplasm"/>
    <property type="evidence" value="ECO:0000318"/>
    <property type="project" value="GO_Central"/>
</dbReference>
<proteinExistence type="predicted"/>
<evidence type="ECO:0000313" key="5">
    <source>
        <dbReference type="EnsemblMetazoa" id="HelroP193072"/>
    </source>
</evidence>
<evidence type="ECO:0000256" key="1">
    <source>
        <dbReference type="SAM" id="MobiDB-lite"/>
    </source>
</evidence>
<feature type="signal peptide" evidence="3">
    <location>
        <begin position="1"/>
        <end position="25"/>
    </location>
</feature>
<dbReference type="RefSeq" id="XP_009023757.1">
    <property type="nucleotide sequence ID" value="XM_009025509.1"/>
</dbReference>
<protein>
    <recommendedName>
        <fullName evidence="7">C-type lectin domain-containing protein</fullName>
    </recommendedName>
</protein>
<accession>T1FUL5</accession>
<sequence>MNFLQILTLLTIFLAKSKIFGKTDGEEENSEASRSDMSLAGQLPIVNILSKQPMAKHPDEILKDISNSINDNNNNNNDNKNNNNNNNNNYNNDNNNNNNNNNDNNDNINNDKFSLWTKIAFNKKCYGNMCYSYSLSTVPVENLKDALDKCPPETWLLTILNYRIQKSVEKLMRQDYDFKENVILSMLYVGEWDQWIVNDDITILLSYENWLRGFKLLNDVRCSAIWIEVSDGTISYENSIYKSGVESLENCKLLCELSGASCIASNVAATDTAAAAAIVADDVTVLGDEDEGNDRPDELLIRFKRSNETAVTEGIVEIVPAGGIHNDDMEKKSSLEGLMILNIIIGCAYAAVLIAYKVLLFLYGRWFTIASKKIWNLGLMLVELEIGLWK</sequence>